<dbReference type="InterPro" id="IPR050661">
    <property type="entry name" value="BglG_antiterminators"/>
</dbReference>
<dbReference type="InterPro" id="IPR036650">
    <property type="entry name" value="CAT_RNA-bd_dom_sf"/>
</dbReference>
<sequence>MKITKILNNNVIISKINHEERIIMGKGIAFGKCNGDLIEKDKIEKVFRLTSIEQERMLQLLQEINQDVLITTQEIITAANQLYETPVAESVYIALTDHIDYAIKRTAEGHLIKNPLLYEIQKLYPNEFKIGVTALDIIKEKFSVQLPKDEAGFIAMHIVNASLDEEIGTIYEITKITKNIIDIVRYHFNLHINEDELNYSRFMTHLKFFSQRLLHNEALNEVTDESLLTSLRQKHPTSDQCVDKISDFLLKNYKHSLSIDERVYLILHIARLVK</sequence>
<dbReference type="Gene3D" id="2.30.24.10">
    <property type="entry name" value="CAT RNA-binding domain"/>
    <property type="match status" value="1"/>
</dbReference>
<dbReference type="PROSITE" id="PS51372">
    <property type="entry name" value="PRD_2"/>
    <property type="match status" value="2"/>
</dbReference>
<dbReference type="SUPFAM" id="SSF50151">
    <property type="entry name" value="SacY-like RNA-binding domain"/>
    <property type="match status" value="1"/>
</dbReference>
<dbReference type="Pfam" id="PF00874">
    <property type="entry name" value="PRD"/>
    <property type="match status" value="2"/>
</dbReference>
<name>A0A2T4T0H8_STAGA</name>
<evidence type="ECO:0000256" key="1">
    <source>
        <dbReference type="ARBA" id="ARBA00022737"/>
    </source>
</evidence>
<feature type="domain" description="PRD" evidence="2">
    <location>
        <begin position="169"/>
        <end position="274"/>
    </location>
</feature>
<evidence type="ECO:0000259" key="2">
    <source>
        <dbReference type="PROSITE" id="PS51372"/>
    </source>
</evidence>
<dbReference type="RefSeq" id="WP_107527321.1">
    <property type="nucleotide sequence ID" value="NZ_JAIBNU010000003.1"/>
</dbReference>
<dbReference type="InterPro" id="IPR036634">
    <property type="entry name" value="PRD_sf"/>
</dbReference>
<dbReference type="SMART" id="SM01061">
    <property type="entry name" value="CAT_RBD"/>
    <property type="match status" value="1"/>
</dbReference>
<gene>
    <name evidence="3" type="ORF">BUZ01_04110</name>
</gene>
<dbReference type="Proteomes" id="UP000283576">
    <property type="component" value="Unassembled WGS sequence"/>
</dbReference>
<accession>A0A2T4T0H8</accession>
<dbReference type="PANTHER" id="PTHR30185">
    <property type="entry name" value="CRYPTIC BETA-GLUCOSIDE BGL OPERON ANTITERMINATOR"/>
    <property type="match status" value="1"/>
</dbReference>
<dbReference type="GO" id="GO:0003723">
    <property type="term" value="F:RNA binding"/>
    <property type="evidence" value="ECO:0007669"/>
    <property type="project" value="InterPro"/>
</dbReference>
<dbReference type="PANTHER" id="PTHR30185:SF15">
    <property type="entry name" value="CRYPTIC BETA-GLUCOSIDE BGL OPERON ANTITERMINATOR"/>
    <property type="match status" value="1"/>
</dbReference>
<dbReference type="GO" id="GO:0006355">
    <property type="term" value="P:regulation of DNA-templated transcription"/>
    <property type="evidence" value="ECO:0007669"/>
    <property type="project" value="InterPro"/>
</dbReference>
<protein>
    <submittedName>
        <fullName evidence="3">PRD domain-containing protein</fullName>
    </submittedName>
</protein>
<proteinExistence type="predicted"/>
<dbReference type="InterPro" id="IPR011608">
    <property type="entry name" value="PRD"/>
</dbReference>
<evidence type="ECO:0000313" key="3">
    <source>
        <dbReference type="EMBL" id="RIL43818.1"/>
    </source>
</evidence>
<comment type="caution">
    <text evidence="3">The sequence shown here is derived from an EMBL/GenBank/DDBJ whole genome shotgun (WGS) entry which is preliminary data.</text>
</comment>
<organism evidence="3 4">
    <name type="scientific">Staphylococcus gallinarum</name>
    <dbReference type="NCBI Taxonomy" id="1293"/>
    <lineage>
        <taxon>Bacteria</taxon>
        <taxon>Bacillati</taxon>
        <taxon>Bacillota</taxon>
        <taxon>Bacilli</taxon>
        <taxon>Bacillales</taxon>
        <taxon>Staphylococcaceae</taxon>
        <taxon>Staphylococcus</taxon>
    </lineage>
</organism>
<keyword evidence="1" id="KW-0677">Repeat</keyword>
<dbReference type="NCBIfam" id="NF046042">
    <property type="entry name" value="LicT"/>
    <property type="match status" value="1"/>
</dbReference>
<dbReference type="AlphaFoldDB" id="A0A2T4T0H8"/>
<dbReference type="Gene3D" id="1.10.1790.10">
    <property type="entry name" value="PRD domain"/>
    <property type="match status" value="2"/>
</dbReference>
<dbReference type="InterPro" id="IPR004341">
    <property type="entry name" value="CAT_RNA-bd_dom"/>
</dbReference>
<dbReference type="Pfam" id="PF03123">
    <property type="entry name" value="CAT_RBD"/>
    <property type="match status" value="1"/>
</dbReference>
<dbReference type="EMBL" id="QXRZ01000002">
    <property type="protein sequence ID" value="RIL43818.1"/>
    <property type="molecule type" value="Genomic_DNA"/>
</dbReference>
<reference evidence="3 4" key="1">
    <citation type="journal article" date="2016" name="Front. Microbiol.">
        <title>Comprehensive Phylogenetic Analysis of Bovine Non-aureus Staphylococci Species Based on Whole-Genome Sequencing.</title>
        <authorList>
            <person name="Naushad S."/>
            <person name="Barkema H.W."/>
            <person name="Luby C."/>
            <person name="Condas L.A."/>
            <person name="Nobrega D.B."/>
            <person name="Carson D.A."/>
            <person name="De Buck J."/>
        </authorList>
    </citation>
    <scope>NUCLEOTIDE SEQUENCE [LARGE SCALE GENOMIC DNA]</scope>
    <source>
        <strain evidence="3 4">SNUC 1388</strain>
    </source>
</reference>
<dbReference type="SUPFAM" id="SSF63520">
    <property type="entry name" value="PTS-regulatory domain, PRD"/>
    <property type="match status" value="2"/>
</dbReference>
<evidence type="ECO:0000313" key="4">
    <source>
        <dbReference type="Proteomes" id="UP000283576"/>
    </source>
</evidence>
<feature type="domain" description="PRD" evidence="2">
    <location>
        <begin position="63"/>
        <end position="168"/>
    </location>
</feature>